<accession>A0A252AKW9</accession>
<dbReference type="EMBL" id="JOPA01000056">
    <property type="protein sequence ID" value="OUI90108.1"/>
    <property type="molecule type" value="Genomic_DNA"/>
</dbReference>
<evidence type="ECO:0000313" key="1">
    <source>
        <dbReference type="EMBL" id="OUI90108.1"/>
    </source>
</evidence>
<proteinExistence type="predicted"/>
<reference evidence="2" key="1">
    <citation type="submission" date="2014-06" db="EMBL/GenBank/DDBJ databases">
        <authorList>
            <person name="Winans N.J."/>
            <person name="Newell P.D."/>
            <person name="Douglas A.E."/>
        </authorList>
    </citation>
    <scope>NUCLEOTIDE SEQUENCE [LARGE SCALE GENOMIC DNA]</scope>
</reference>
<dbReference type="Proteomes" id="UP000194641">
    <property type="component" value="Unassembled WGS sequence"/>
</dbReference>
<dbReference type="AlphaFoldDB" id="A0A252AKW9"/>
<dbReference type="RefSeq" id="WP_086660126.1">
    <property type="nucleotide sequence ID" value="NZ_JBJJWX010000001.1"/>
</dbReference>
<sequence length="137" mass="14996">MAKLSDLKIDSAAIADGVIVPIEEIPGLKIKVRGYTDQFIDAQNRRLSQAAEKFRGDISRIPNAIRRQINAGLLTEFLLVDVQGLYNDDAETDPVTLDQFKTLLANPDYARLSRACWEAAALVQSGAVTQAEHAEGN</sequence>
<protein>
    <submittedName>
        <fullName evidence="1">Uncharacterized protein</fullName>
    </submittedName>
</protein>
<comment type="caution">
    <text evidence="1">The sequence shown here is derived from an EMBL/GenBank/DDBJ whole genome shotgun (WGS) entry which is preliminary data.</text>
</comment>
<gene>
    <name evidence="1" type="ORF">HK17_14290</name>
</gene>
<evidence type="ECO:0000313" key="2">
    <source>
        <dbReference type="Proteomes" id="UP000194641"/>
    </source>
</evidence>
<name>A0A252AKW9_9PROT</name>
<organism evidence="1 2">
    <name type="scientific">Acetobacter indonesiensis</name>
    <dbReference type="NCBI Taxonomy" id="104101"/>
    <lineage>
        <taxon>Bacteria</taxon>
        <taxon>Pseudomonadati</taxon>
        <taxon>Pseudomonadota</taxon>
        <taxon>Alphaproteobacteria</taxon>
        <taxon>Acetobacterales</taxon>
        <taxon>Acetobacteraceae</taxon>
        <taxon>Acetobacter</taxon>
    </lineage>
</organism>